<dbReference type="InterPro" id="IPR007863">
    <property type="entry name" value="Peptidase_M16_C"/>
</dbReference>
<dbReference type="Proteomes" id="UP001153709">
    <property type="component" value="Chromosome 7"/>
</dbReference>
<evidence type="ECO:0000256" key="6">
    <source>
        <dbReference type="ARBA" id="ARBA00022723"/>
    </source>
</evidence>
<dbReference type="AlphaFoldDB" id="A0A9N9XGG0"/>
<comment type="subcellular location">
    <subcellularLocation>
        <location evidence="2">Mitochondrion</location>
    </subcellularLocation>
</comment>
<evidence type="ECO:0000256" key="2">
    <source>
        <dbReference type="ARBA" id="ARBA00004173"/>
    </source>
</evidence>
<evidence type="ECO:0000256" key="1">
    <source>
        <dbReference type="ARBA" id="ARBA00001947"/>
    </source>
</evidence>
<keyword evidence="14" id="KW-1185">Reference proteome</keyword>
<dbReference type="InterPro" id="IPR013578">
    <property type="entry name" value="Peptidase_M16C_assoc"/>
</dbReference>
<dbReference type="FunFam" id="3.30.830.10:FF:000011">
    <property type="entry name" value="Presequence protease, mitochondrial"/>
    <property type="match status" value="1"/>
</dbReference>
<dbReference type="Pfam" id="PF05193">
    <property type="entry name" value="Peptidase_M16_C"/>
    <property type="match status" value="1"/>
</dbReference>
<evidence type="ECO:0000256" key="8">
    <source>
        <dbReference type="ARBA" id="ARBA00022833"/>
    </source>
</evidence>
<dbReference type="GO" id="GO:0004222">
    <property type="term" value="F:metalloendopeptidase activity"/>
    <property type="evidence" value="ECO:0007669"/>
    <property type="project" value="TreeGrafter"/>
</dbReference>
<dbReference type="FunFam" id="3.30.830.10:FF:000009">
    <property type="entry name" value="Presequence protease, mitochondrial"/>
    <property type="match status" value="1"/>
</dbReference>
<sequence>MYNLFNLKRSIMWSSKISRTSFTTLDIYRRITRGVTNLAKTRQTSTSDIHLFKVGGKYHGFEAKRIESIPELKTTALYLLHEKTKAQYLHLYRNDSNNVFSVNLRTTPMNSTGLPHILEHTVLCGSEIFPVRDPFFKMLNRSLATFMNALTGPDYTMYPFSTLNYTDYLNLQKVYLDAVFRPQLKELDFMQEGWRLENVDPNDINSDIIIKGIVYNEMKGVFASNDSILGQKLQNLILPSHTYGVISGGDPQEIPNLTWNDLKNFHKQHYHPSNSRLYSYGNFPLLPSLEYIDKEYLNKYAYSPPTHTVVPKEKRWEAPKREHIKCRYDVLGAPFEKQNTISISVLASDTTDAYQTLVVDFLTNLLIKGPNSPFYESMIEPNISGGFTASTGFDSQPRDAMVTIGLQFVKKEDFDKVISIFEQTVDKVIEKGFEPHHIESVLHSYEISLAHEGSNYGLGLLFGISTAWNHTESIIEHLQSKKLIDRLKNDIKANPKFLQDNVRKIFKDNKHKLILTMSADKEFDAELAKAENQLIKKKTKGLSSKDKKVIYEKALELQKQQMEPTRTELLPTLFIDDISSDVEKVDMEKVSLNNIPTQINKVNSNGVVYFKALLNTNYLSPDQQMLLPLFCFTINKLGTDKLNYKEFDSLINRKTGGLSLNSHIGESLYSLHTYQPSLLLSSYALERNVESMWDIWNQLFTMRGLKDVDRFKMLVELYMSNLSNGITDSGHVYAMQAASSLVSGTAYQVELLSGLQHISYMKSLVSTSNYKAILKEILNIAEILFDKKKMRVALNLAPDNQRDIIRTYENFIATLPQATATHLQSDDTFVVGDVWSPTEAVNCQHHVLNLPVNYCSKAVLTVPFTHADYAKLKILSRLLSSKYLHPELREKQGAYGGGARVMSDGVFTFYSYRDPRNLDTLDVFDNSYNWIRSEIDKITPQDIFEAKLGVFQSVDTPIPQSSKGNEEFLKGLTTDIKQRYRAELLSVGKNDLTEVAEKYLGPGNMLQTGKVVLGPKTEQMDVSKRKDEMWTVVESNL</sequence>
<evidence type="ECO:0000256" key="7">
    <source>
        <dbReference type="ARBA" id="ARBA00022801"/>
    </source>
</evidence>
<accession>A0A9N9XGG0</accession>
<reference evidence="13" key="1">
    <citation type="submission" date="2022-01" db="EMBL/GenBank/DDBJ databases">
        <authorList>
            <person name="King R."/>
        </authorList>
    </citation>
    <scope>NUCLEOTIDE SEQUENCE</scope>
</reference>
<evidence type="ECO:0000313" key="14">
    <source>
        <dbReference type="Proteomes" id="UP001153709"/>
    </source>
</evidence>
<keyword evidence="5" id="KW-0645">Protease</keyword>
<dbReference type="PANTHER" id="PTHR43016">
    <property type="entry name" value="PRESEQUENCE PROTEASE"/>
    <property type="match status" value="1"/>
</dbReference>
<dbReference type="SMART" id="SM01264">
    <property type="entry name" value="M16C_associated"/>
    <property type="match status" value="1"/>
</dbReference>
<dbReference type="GO" id="GO:0016485">
    <property type="term" value="P:protein processing"/>
    <property type="evidence" value="ECO:0007669"/>
    <property type="project" value="TreeGrafter"/>
</dbReference>
<dbReference type="GO" id="GO:0005759">
    <property type="term" value="C:mitochondrial matrix"/>
    <property type="evidence" value="ECO:0007669"/>
    <property type="project" value="TreeGrafter"/>
</dbReference>
<evidence type="ECO:0000259" key="12">
    <source>
        <dbReference type="SMART" id="SM01264"/>
    </source>
</evidence>
<evidence type="ECO:0000256" key="5">
    <source>
        <dbReference type="ARBA" id="ARBA00022670"/>
    </source>
</evidence>
<dbReference type="PANTHER" id="PTHR43016:SF13">
    <property type="entry name" value="PRESEQUENCE PROTEASE, MITOCHONDRIAL"/>
    <property type="match status" value="1"/>
</dbReference>
<dbReference type="SUPFAM" id="SSF63411">
    <property type="entry name" value="LuxS/MPP-like metallohydrolase"/>
    <property type="match status" value="4"/>
</dbReference>
<dbReference type="GO" id="GO:0046872">
    <property type="term" value="F:metal ion binding"/>
    <property type="evidence" value="ECO:0007669"/>
    <property type="project" value="UniProtKB-KW"/>
</dbReference>
<keyword evidence="10" id="KW-0482">Metalloprotease</keyword>
<keyword evidence="11" id="KW-0496">Mitochondrion</keyword>
<organism evidence="13 14">
    <name type="scientific">Diabrotica balteata</name>
    <name type="common">Banded cucumber beetle</name>
    <dbReference type="NCBI Taxonomy" id="107213"/>
    <lineage>
        <taxon>Eukaryota</taxon>
        <taxon>Metazoa</taxon>
        <taxon>Ecdysozoa</taxon>
        <taxon>Arthropoda</taxon>
        <taxon>Hexapoda</taxon>
        <taxon>Insecta</taxon>
        <taxon>Pterygota</taxon>
        <taxon>Neoptera</taxon>
        <taxon>Endopterygota</taxon>
        <taxon>Coleoptera</taxon>
        <taxon>Polyphaga</taxon>
        <taxon>Cucujiformia</taxon>
        <taxon>Chrysomeloidea</taxon>
        <taxon>Chrysomelidae</taxon>
        <taxon>Galerucinae</taxon>
        <taxon>Diabroticina</taxon>
        <taxon>Diabroticites</taxon>
        <taxon>Diabrotica</taxon>
    </lineage>
</organism>
<dbReference type="InterPro" id="IPR055130">
    <property type="entry name" value="PreP_C"/>
</dbReference>
<keyword evidence="9" id="KW-0809">Transit peptide</keyword>
<comment type="similarity">
    <text evidence="3">Belongs to the peptidase M16 family. PreP subfamily.</text>
</comment>
<name>A0A9N9XGG0_DIABA</name>
<evidence type="ECO:0000256" key="4">
    <source>
        <dbReference type="ARBA" id="ARBA00020167"/>
    </source>
</evidence>
<evidence type="ECO:0000256" key="9">
    <source>
        <dbReference type="ARBA" id="ARBA00022946"/>
    </source>
</evidence>
<keyword evidence="8" id="KW-0862">Zinc</keyword>
<keyword evidence="7" id="KW-0378">Hydrolase</keyword>
<proteinExistence type="inferred from homology"/>
<dbReference type="Gene3D" id="3.30.830.10">
    <property type="entry name" value="Metalloenzyme, LuxS/M16 peptidase-like"/>
    <property type="match status" value="4"/>
</dbReference>
<dbReference type="OrthoDB" id="10250783at2759"/>
<dbReference type="Pfam" id="PF08367">
    <property type="entry name" value="M16C_assoc"/>
    <property type="match status" value="1"/>
</dbReference>
<dbReference type="InterPro" id="IPR011249">
    <property type="entry name" value="Metalloenz_LuxS/M16"/>
</dbReference>
<dbReference type="Pfam" id="PF22516">
    <property type="entry name" value="PreP_C"/>
    <property type="match status" value="1"/>
</dbReference>
<gene>
    <name evidence="13" type="ORF">DIABBA_LOCUS11293</name>
</gene>
<evidence type="ECO:0000256" key="3">
    <source>
        <dbReference type="ARBA" id="ARBA00007575"/>
    </source>
</evidence>
<feature type="domain" description="Peptidase M16C associated" evidence="12">
    <location>
        <begin position="517"/>
        <end position="764"/>
    </location>
</feature>
<evidence type="ECO:0000313" key="13">
    <source>
        <dbReference type="EMBL" id="CAG9838398.1"/>
    </source>
</evidence>
<evidence type="ECO:0000256" key="10">
    <source>
        <dbReference type="ARBA" id="ARBA00023049"/>
    </source>
</evidence>
<evidence type="ECO:0000256" key="11">
    <source>
        <dbReference type="ARBA" id="ARBA00023128"/>
    </source>
</evidence>
<comment type="cofactor">
    <cofactor evidence="1">
        <name>Zn(2+)</name>
        <dbReference type="ChEBI" id="CHEBI:29105"/>
    </cofactor>
</comment>
<keyword evidence="6" id="KW-0479">Metal-binding</keyword>
<dbReference type="FunFam" id="3.30.830.10:FF:000013">
    <property type="entry name" value="Mitochondrial presequence protease"/>
    <property type="match status" value="1"/>
</dbReference>
<dbReference type="EMBL" id="OU898282">
    <property type="protein sequence ID" value="CAG9838398.1"/>
    <property type="molecule type" value="Genomic_DNA"/>
</dbReference>
<protein>
    <recommendedName>
        <fullName evidence="4">Presequence protease, mitochondrial</fullName>
    </recommendedName>
</protein>